<dbReference type="RefSeq" id="WP_344925176.1">
    <property type="nucleotide sequence ID" value="NZ_BAAAYK010000038.1"/>
</dbReference>
<organism evidence="1 2">
    <name type="scientific">Saccharopolyspora gregorii</name>
    <dbReference type="NCBI Taxonomy" id="33914"/>
    <lineage>
        <taxon>Bacteria</taxon>
        <taxon>Bacillati</taxon>
        <taxon>Actinomycetota</taxon>
        <taxon>Actinomycetes</taxon>
        <taxon>Pseudonocardiales</taxon>
        <taxon>Pseudonocardiaceae</taxon>
        <taxon>Saccharopolyspora</taxon>
    </lineage>
</organism>
<comment type="caution">
    <text evidence="1">The sequence shown here is derived from an EMBL/GenBank/DDBJ whole genome shotgun (WGS) entry which is preliminary data.</text>
</comment>
<accession>A0ABP6RME8</accession>
<evidence type="ECO:0000313" key="2">
    <source>
        <dbReference type="Proteomes" id="UP001500483"/>
    </source>
</evidence>
<gene>
    <name evidence="1" type="ORF">GCM10020366_15120</name>
</gene>
<proteinExistence type="predicted"/>
<keyword evidence="2" id="KW-1185">Reference proteome</keyword>
<name>A0ABP6RME8_9PSEU</name>
<dbReference type="EMBL" id="BAAAYK010000038">
    <property type="protein sequence ID" value="GAA3355356.1"/>
    <property type="molecule type" value="Genomic_DNA"/>
</dbReference>
<protein>
    <submittedName>
        <fullName evidence="1">Uncharacterized protein</fullName>
    </submittedName>
</protein>
<evidence type="ECO:0000313" key="1">
    <source>
        <dbReference type="EMBL" id="GAA3355356.1"/>
    </source>
</evidence>
<reference evidence="2" key="1">
    <citation type="journal article" date="2019" name="Int. J. Syst. Evol. Microbiol.">
        <title>The Global Catalogue of Microorganisms (GCM) 10K type strain sequencing project: providing services to taxonomists for standard genome sequencing and annotation.</title>
        <authorList>
            <consortium name="The Broad Institute Genomics Platform"/>
            <consortium name="The Broad Institute Genome Sequencing Center for Infectious Disease"/>
            <person name="Wu L."/>
            <person name="Ma J."/>
        </authorList>
    </citation>
    <scope>NUCLEOTIDE SEQUENCE [LARGE SCALE GENOMIC DNA]</scope>
    <source>
        <strain evidence="2">JCM 9687</strain>
    </source>
</reference>
<dbReference type="Proteomes" id="UP001500483">
    <property type="component" value="Unassembled WGS sequence"/>
</dbReference>
<sequence length="45" mass="5137">MAMSAERLLADGRVPADELAEFHRLLRDPGFWDLSPAFVQAWGHR</sequence>